<organism evidence="5 6">
    <name type="scientific">Blastomyces parvus</name>
    <dbReference type="NCBI Taxonomy" id="2060905"/>
    <lineage>
        <taxon>Eukaryota</taxon>
        <taxon>Fungi</taxon>
        <taxon>Dikarya</taxon>
        <taxon>Ascomycota</taxon>
        <taxon>Pezizomycotina</taxon>
        <taxon>Eurotiomycetes</taxon>
        <taxon>Eurotiomycetidae</taxon>
        <taxon>Onygenales</taxon>
        <taxon>Ajellomycetaceae</taxon>
        <taxon>Blastomyces</taxon>
    </lineage>
</organism>
<comment type="caution">
    <text evidence="5">The sequence shown here is derived from an EMBL/GenBank/DDBJ whole genome shotgun (WGS) entry which is preliminary data.</text>
</comment>
<evidence type="ECO:0000259" key="4">
    <source>
        <dbReference type="PROSITE" id="PS50800"/>
    </source>
</evidence>
<evidence type="ECO:0000313" key="6">
    <source>
        <dbReference type="Proteomes" id="UP000224080"/>
    </source>
</evidence>
<feature type="compositionally biased region" description="Basic and acidic residues" evidence="3">
    <location>
        <begin position="102"/>
        <end position="122"/>
    </location>
</feature>
<dbReference type="PROSITE" id="PS50800">
    <property type="entry name" value="SAP"/>
    <property type="match status" value="1"/>
</dbReference>
<dbReference type="GO" id="GO:0005634">
    <property type="term" value="C:nucleus"/>
    <property type="evidence" value="ECO:0007669"/>
    <property type="project" value="TreeGrafter"/>
</dbReference>
<dbReference type="Proteomes" id="UP000224080">
    <property type="component" value="Unassembled WGS sequence"/>
</dbReference>
<evidence type="ECO:0000256" key="2">
    <source>
        <dbReference type="ARBA" id="ARBA00046328"/>
    </source>
</evidence>
<reference evidence="5 6" key="1">
    <citation type="submission" date="2017-10" db="EMBL/GenBank/DDBJ databases">
        <title>Comparative genomics in systemic dimorphic fungi from Ajellomycetaceae.</title>
        <authorList>
            <person name="Munoz J.F."/>
            <person name="Mcewen J.G."/>
            <person name="Clay O.K."/>
            <person name="Cuomo C.A."/>
        </authorList>
    </citation>
    <scope>NUCLEOTIDE SEQUENCE [LARGE SCALE GENOMIC DNA]</scope>
    <source>
        <strain evidence="5 6">UAMH130</strain>
    </source>
</reference>
<dbReference type="InterPro" id="IPR036361">
    <property type="entry name" value="SAP_dom_sf"/>
</dbReference>
<gene>
    <name evidence="5" type="ORF">GX51_00764</name>
</gene>
<feature type="compositionally biased region" description="Basic and acidic residues" evidence="3">
    <location>
        <begin position="216"/>
        <end position="233"/>
    </location>
</feature>
<feature type="compositionally biased region" description="Polar residues" evidence="3">
    <location>
        <begin position="265"/>
        <end position="277"/>
    </location>
</feature>
<dbReference type="InterPro" id="IPR052240">
    <property type="entry name" value="SAP_domain_ribonucleoprotein"/>
</dbReference>
<evidence type="ECO:0000256" key="1">
    <source>
        <dbReference type="ARBA" id="ARBA00022553"/>
    </source>
</evidence>
<feature type="domain" description="SAP" evidence="4">
    <location>
        <begin position="5"/>
        <end position="39"/>
    </location>
</feature>
<dbReference type="GO" id="GO:0016973">
    <property type="term" value="P:poly(A)+ mRNA export from nucleus"/>
    <property type="evidence" value="ECO:0007669"/>
    <property type="project" value="TreeGrafter"/>
</dbReference>
<feature type="region of interest" description="Disordered" evidence="3">
    <location>
        <begin position="216"/>
        <end position="292"/>
    </location>
</feature>
<accession>A0A2B7XKZ6</accession>
<keyword evidence="6" id="KW-1185">Reference proteome</keyword>
<proteinExistence type="inferred from homology"/>
<dbReference type="InterPro" id="IPR040746">
    <property type="entry name" value="THO1_MOS11_C"/>
</dbReference>
<evidence type="ECO:0000313" key="5">
    <source>
        <dbReference type="EMBL" id="PGH09322.1"/>
    </source>
</evidence>
<feature type="compositionally biased region" description="Basic residues" evidence="3">
    <location>
        <begin position="240"/>
        <end position="253"/>
    </location>
</feature>
<dbReference type="PANTHER" id="PTHR46551:SF1">
    <property type="entry name" value="SAP DOMAIN-CONTAINING RIBONUCLEOPROTEIN"/>
    <property type="match status" value="1"/>
</dbReference>
<feature type="region of interest" description="Disordered" evidence="3">
    <location>
        <begin position="73"/>
        <end position="155"/>
    </location>
</feature>
<dbReference type="OrthoDB" id="445357at2759"/>
<comment type="similarity">
    <text evidence="2">Belongs to the SAP domain-containing ribonucleoprotein family.</text>
</comment>
<dbReference type="Pfam" id="PF02037">
    <property type="entry name" value="SAP"/>
    <property type="match status" value="1"/>
</dbReference>
<keyword evidence="1" id="KW-0597">Phosphoprotein</keyword>
<name>A0A2B7XKZ6_9EURO</name>
<dbReference type="Pfam" id="PF18592">
    <property type="entry name" value="Tho1_MOS11_C"/>
    <property type="match status" value="1"/>
</dbReference>
<dbReference type="InterPro" id="IPR003034">
    <property type="entry name" value="SAP_dom"/>
</dbReference>
<protein>
    <recommendedName>
        <fullName evidence="4">SAP domain-containing protein</fullName>
    </recommendedName>
</protein>
<dbReference type="STRING" id="2060905.A0A2B7XKZ6"/>
<dbReference type="PANTHER" id="PTHR46551">
    <property type="entry name" value="SAP DOMAIN-CONTAINING RIBONUCLEOPROTEIN"/>
    <property type="match status" value="1"/>
</dbReference>
<dbReference type="Gene3D" id="1.10.720.30">
    <property type="entry name" value="SAP domain"/>
    <property type="match status" value="1"/>
</dbReference>
<evidence type="ECO:0000256" key="3">
    <source>
        <dbReference type="SAM" id="MobiDB-lite"/>
    </source>
</evidence>
<dbReference type="AlphaFoldDB" id="A0A2B7XKZ6"/>
<dbReference type="SUPFAM" id="SSF68906">
    <property type="entry name" value="SAP domain"/>
    <property type="match status" value="1"/>
</dbReference>
<sequence>MPAEYAKKTNAELIEILKSRSLPHTGKKADLIARLQEADKADADRAAAAAPAKASAVEDVIDWDDDAALTEPAVAAKPEPSTVTAAPINQVPNPTAVPNQKIDIDPSTTHDLKVVRSEDKAETASAPAPGDEAAPTEQVNGTAVQPAEKPAEKPAVDYSIGLSATDLEVELAKRKARAEKFGIVEDSSTALEQAKKAVERAKRFGTVTEDAAIVKGLDEALPERTRKRERGTDEGGSGRGGKRRDFRRGRGHMGRGGGRRGPAPRQSNGGNGSSSWTEQDRIALEKRRSRFG</sequence>
<dbReference type="EMBL" id="PDNC01000005">
    <property type="protein sequence ID" value="PGH09322.1"/>
    <property type="molecule type" value="Genomic_DNA"/>
</dbReference>
<dbReference type="SMART" id="SM00513">
    <property type="entry name" value="SAP"/>
    <property type="match status" value="1"/>
</dbReference>